<comment type="cofactor">
    <cofactor evidence="1">
        <name>Mg(2+)</name>
        <dbReference type="ChEBI" id="CHEBI:18420"/>
    </cofactor>
</comment>
<dbReference type="Pfam" id="PF00990">
    <property type="entry name" value="GGDEF"/>
    <property type="match status" value="1"/>
</dbReference>
<feature type="transmembrane region" description="Helical" evidence="4">
    <location>
        <begin position="58"/>
        <end position="76"/>
    </location>
</feature>
<gene>
    <name evidence="6" type="ORF">SAMN04487963_2124</name>
</gene>
<accession>A0A1I4Q2H6</accession>
<feature type="transmembrane region" description="Helical" evidence="4">
    <location>
        <begin position="169"/>
        <end position="188"/>
    </location>
</feature>
<dbReference type="EMBL" id="FOUE01000003">
    <property type="protein sequence ID" value="SFM33860.1"/>
    <property type="molecule type" value="Genomic_DNA"/>
</dbReference>
<proteinExistence type="predicted"/>
<sequence length="420" mass="47059">MDDINLRSLQHPELSQAAVASIRRTLDRPNLFLKIPANLKATYQAFQHRDLSRYIRHGAPPLFVLVVGLIALNTYFYRDLLQGDNLRLWLSGSLFVIACTVAGIAAVWSRWGRRHYSAVVTVLSTLVITKLALFPSAFSDATLRVFEAYSCVLAVIVVVLALRLPFRHIIIVALASTSLVFLLDQMVPSYQLNLVNFLYYYVFISVVCLFIAWQMDEREKTEFFQWLLIGYNMRLNAELQEKLKNQANRDSLTQIPNRRAFEETLEKEWERLHRQQQPLSLLFMDIDYFKPFNDTCGHDAGDKCLKQVALSIQASLNRPPDMVARIGGEEFVVLLPDTDAEGGGVIASRIQSQLEQLAIPHPASDVSRLVTLSIGVATIVPDSETKPKSLLKAADAALYDAKAAGRNRVMHAGGSSPAAQ</sequence>
<evidence type="ECO:0000256" key="4">
    <source>
        <dbReference type="SAM" id="Phobius"/>
    </source>
</evidence>
<dbReference type="PROSITE" id="PS50887">
    <property type="entry name" value="GGDEF"/>
    <property type="match status" value="1"/>
</dbReference>
<evidence type="ECO:0000259" key="5">
    <source>
        <dbReference type="PROSITE" id="PS50887"/>
    </source>
</evidence>
<dbReference type="STRING" id="488535.SAMN04487963_2124"/>
<dbReference type="GO" id="GO:0043709">
    <property type="term" value="P:cell adhesion involved in single-species biofilm formation"/>
    <property type="evidence" value="ECO:0007669"/>
    <property type="project" value="TreeGrafter"/>
</dbReference>
<dbReference type="FunFam" id="3.30.70.270:FF:000001">
    <property type="entry name" value="Diguanylate cyclase domain protein"/>
    <property type="match status" value="1"/>
</dbReference>
<feature type="transmembrane region" description="Helical" evidence="4">
    <location>
        <begin position="194"/>
        <end position="213"/>
    </location>
</feature>
<dbReference type="NCBIfam" id="TIGR00254">
    <property type="entry name" value="GGDEF"/>
    <property type="match status" value="1"/>
</dbReference>
<dbReference type="Gene3D" id="3.30.70.270">
    <property type="match status" value="1"/>
</dbReference>
<dbReference type="SMART" id="SM00267">
    <property type="entry name" value="GGDEF"/>
    <property type="match status" value="1"/>
</dbReference>
<organism evidence="6 7">
    <name type="scientific">Marinobacter zhejiangensis</name>
    <dbReference type="NCBI Taxonomy" id="488535"/>
    <lineage>
        <taxon>Bacteria</taxon>
        <taxon>Pseudomonadati</taxon>
        <taxon>Pseudomonadota</taxon>
        <taxon>Gammaproteobacteria</taxon>
        <taxon>Pseudomonadales</taxon>
        <taxon>Marinobacteraceae</taxon>
        <taxon>Marinobacter</taxon>
    </lineage>
</organism>
<dbReference type="GO" id="GO:1902201">
    <property type="term" value="P:negative regulation of bacterial-type flagellum-dependent cell motility"/>
    <property type="evidence" value="ECO:0007669"/>
    <property type="project" value="TreeGrafter"/>
</dbReference>
<dbReference type="GO" id="GO:0005886">
    <property type="term" value="C:plasma membrane"/>
    <property type="evidence" value="ECO:0007669"/>
    <property type="project" value="TreeGrafter"/>
</dbReference>
<evidence type="ECO:0000313" key="7">
    <source>
        <dbReference type="Proteomes" id="UP000198519"/>
    </source>
</evidence>
<dbReference type="PANTHER" id="PTHR45138">
    <property type="entry name" value="REGULATORY COMPONENTS OF SENSORY TRANSDUCTION SYSTEM"/>
    <property type="match status" value="1"/>
</dbReference>
<dbReference type="InterPro" id="IPR029787">
    <property type="entry name" value="Nucleotide_cyclase"/>
</dbReference>
<feature type="domain" description="GGDEF" evidence="5">
    <location>
        <begin position="277"/>
        <end position="414"/>
    </location>
</feature>
<dbReference type="InterPro" id="IPR000160">
    <property type="entry name" value="GGDEF_dom"/>
</dbReference>
<feature type="transmembrane region" description="Helical" evidence="4">
    <location>
        <begin position="141"/>
        <end position="162"/>
    </location>
</feature>
<dbReference type="CDD" id="cd01949">
    <property type="entry name" value="GGDEF"/>
    <property type="match status" value="1"/>
</dbReference>
<dbReference type="Proteomes" id="UP000198519">
    <property type="component" value="Unassembled WGS sequence"/>
</dbReference>
<keyword evidence="4" id="KW-0812">Transmembrane</keyword>
<dbReference type="GO" id="GO:0052621">
    <property type="term" value="F:diguanylate cyclase activity"/>
    <property type="evidence" value="ECO:0007669"/>
    <property type="project" value="UniProtKB-EC"/>
</dbReference>
<dbReference type="AlphaFoldDB" id="A0A1I4Q2H6"/>
<dbReference type="SUPFAM" id="SSF55073">
    <property type="entry name" value="Nucleotide cyclase"/>
    <property type="match status" value="1"/>
</dbReference>
<reference evidence="7" key="1">
    <citation type="submission" date="2016-10" db="EMBL/GenBank/DDBJ databases">
        <authorList>
            <person name="Varghese N."/>
            <person name="Submissions S."/>
        </authorList>
    </citation>
    <scope>NUCLEOTIDE SEQUENCE [LARGE SCALE GENOMIC DNA]</scope>
    <source>
        <strain evidence="7">CGMCC 1.7061</strain>
    </source>
</reference>
<dbReference type="OrthoDB" id="73375at2"/>
<protein>
    <recommendedName>
        <fullName evidence="2">diguanylate cyclase</fullName>
        <ecNumber evidence="2">2.7.7.65</ecNumber>
    </recommendedName>
</protein>
<feature type="transmembrane region" description="Helical" evidence="4">
    <location>
        <begin position="116"/>
        <end position="135"/>
    </location>
</feature>
<keyword evidence="4" id="KW-0472">Membrane</keyword>
<evidence type="ECO:0000256" key="2">
    <source>
        <dbReference type="ARBA" id="ARBA00012528"/>
    </source>
</evidence>
<feature type="transmembrane region" description="Helical" evidence="4">
    <location>
        <begin position="88"/>
        <end position="109"/>
    </location>
</feature>
<evidence type="ECO:0000313" key="6">
    <source>
        <dbReference type="EMBL" id="SFM33860.1"/>
    </source>
</evidence>
<comment type="catalytic activity">
    <reaction evidence="3">
        <text>2 GTP = 3',3'-c-di-GMP + 2 diphosphate</text>
        <dbReference type="Rhea" id="RHEA:24898"/>
        <dbReference type="ChEBI" id="CHEBI:33019"/>
        <dbReference type="ChEBI" id="CHEBI:37565"/>
        <dbReference type="ChEBI" id="CHEBI:58805"/>
        <dbReference type="EC" id="2.7.7.65"/>
    </reaction>
</comment>
<dbReference type="InterPro" id="IPR050469">
    <property type="entry name" value="Diguanylate_Cyclase"/>
</dbReference>
<dbReference type="PANTHER" id="PTHR45138:SF9">
    <property type="entry name" value="DIGUANYLATE CYCLASE DGCM-RELATED"/>
    <property type="match status" value="1"/>
</dbReference>
<dbReference type="InterPro" id="IPR043128">
    <property type="entry name" value="Rev_trsase/Diguanyl_cyclase"/>
</dbReference>
<dbReference type="EC" id="2.7.7.65" evidence="2"/>
<keyword evidence="7" id="KW-1185">Reference proteome</keyword>
<name>A0A1I4Q2H6_9GAMM</name>
<dbReference type="RefSeq" id="WP_092022320.1">
    <property type="nucleotide sequence ID" value="NZ_FOUE01000003.1"/>
</dbReference>
<evidence type="ECO:0000256" key="3">
    <source>
        <dbReference type="ARBA" id="ARBA00034247"/>
    </source>
</evidence>
<keyword evidence="4" id="KW-1133">Transmembrane helix</keyword>
<evidence type="ECO:0000256" key="1">
    <source>
        <dbReference type="ARBA" id="ARBA00001946"/>
    </source>
</evidence>